<sequence>MSEQQSSSSTSLSSPGDELIDQKIGYISFLMSRLVSCFDKSSTLPTAQNYESMRSALFKNFNQFDGSERMQSEWVDMIYSHAVERGLYNTMGNLMKEQLKENVGNLNENVIIALKKKLLTKCQIGFKEELVIDEGKDVKLQKFEYMRKRSNNIKFIAKLLSNDLISSKIGAIIIESLFKPPSPTNLKLLTMFVPLYENMEEKLVNLLISKINLIVKADDSNQVTDELRFDLMNLIDHTNPKKLNTLDRQLETLQLELPIISLNQQIIEWEALYAHDDEEFEQELLEKALEEDDQH</sequence>
<evidence type="ECO:0000313" key="1">
    <source>
        <dbReference type="EMBL" id="EFC37481.1"/>
    </source>
</evidence>
<dbReference type="InterPro" id="IPR016024">
    <property type="entry name" value="ARM-type_fold"/>
</dbReference>
<dbReference type="SUPFAM" id="SSF48371">
    <property type="entry name" value="ARM repeat"/>
    <property type="match status" value="1"/>
</dbReference>
<protein>
    <recommendedName>
        <fullName evidence="3">MIF4G domain-containing protein</fullName>
    </recommendedName>
</protein>
<name>D2W0H8_NAEGR</name>
<dbReference type="GeneID" id="8861084"/>
<accession>D2W0H8</accession>
<gene>
    <name evidence="1" type="ORF">NAEGRDRAFT_81930</name>
</gene>
<dbReference type="VEuPathDB" id="AmoebaDB:NAEGRDRAFT_81930"/>
<dbReference type="KEGG" id="ngr:NAEGRDRAFT_81930"/>
<dbReference type="EMBL" id="GG738918">
    <property type="protein sequence ID" value="EFC37481.1"/>
    <property type="molecule type" value="Genomic_DNA"/>
</dbReference>
<dbReference type="Gene3D" id="1.25.40.180">
    <property type="match status" value="1"/>
</dbReference>
<keyword evidence="2" id="KW-1185">Reference proteome</keyword>
<evidence type="ECO:0008006" key="3">
    <source>
        <dbReference type="Google" id="ProtNLM"/>
    </source>
</evidence>
<organism evidence="2">
    <name type="scientific">Naegleria gruberi</name>
    <name type="common">Amoeba</name>
    <dbReference type="NCBI Taxonomy" id="5762"/>
    <lineage>
        <taxon>Eukaryota</taxon>
        <taxon>Discoba</taxon>
        <taxon>Heterolobosea</taxon>
        <taxon>Tetramitia</taxon>
        <taxon>Eutetramitia</taxon>
        <taxon>Vahlkampfiidae</taxon>
        <taxon>Naegleria</taxon>
    </lineage>
</organism>
<proteinExistence type="predicted"/>
<dbReference type="InParanoid" id="D2W0H8"/>
<dbReference type="Proteomes" id="UP000006671">
    <property type="component" value="Unassembled WGS sequence"/>
</dbReference>
<dbReference type="AlphaFoldDB" id="D2W0H8"/>
<dbReference type="OrthoDB" id="10418844at2759"/>
<evidence type="ECO:0000313" key="2">
    <source>
        <dbReference type="Proteomes" id="UP000006671"/>
    </source>
</evidence>
<dbReference type="RefSeq" id="XP_002670225.1">
    <property type="nucleotide sequence ID" value="XM_002670179.1"/>
</dbReference>
<reference evidence="1 2" key="1">
    <citation type="journal article" date="2010" name="Cell">
        <title>The genome of Naegleria gruberi illuminates early eukaryotic versatility.</title>
        <authorList>
            <person name="Fritz-Laylin L.K."/>
            <person name="Prochnik S.E."/>
            <person name="Ginger M.L."/>
            <person name="Dacks J.B."/>
            <person name="Carpenter M.L."/>
            <person name="Field M.C."/>
            <person name="Kuo A."/>
            <person name="Paredez A."/>
            <person name="Chapman J."/>
            <person name="Pham J."/>
            <person name="Shu S."/>
            <person name="Neupane R."/>
            <person name="Cipriano M."/>
            <person name="Mancuso J."/>
            <person name="Tu H."/>
            <person name="Salamov A."/>
            <person name="Lindquist E."/>
            <person name="Shapiro H."/>
            <person name="Lucas S."/>
            <person name="Grigoriev I.V."/>
            <person name="Cande W.Z."/>
            <person name="Fulton C."/>
            <person name="Rokhsar D.S."/>
            <person name="Dawson S.C."/>
        </authorList>
    </citation>
    <scope>NUCLEOTIDE SEQUENCE [LARGE SCALE GENOMIC DNA]</scope>
    <source>
        <strain evidence="1 2">NEG-M</strain>
    </source>
</reference>